<accession>A0A2P4PIS4</accession>
<reference evidence="1 2" key="1">
    <citation type="journal article" date="2013" name="Proc. Natl. Acad. Sci. U.S.A.">
        <title>Genome of an arbuscular mycorrhizal fungus provides insight into the oldest plant symbiosis.</title>
        <authorList>
            <person name="Tisserant E."/>
            <person name="Malbreil M."/>
            <person name="Kuo A."/>
            <person name="Kohler A."/>
            <person name="Symeonidi A."/>
            <person name="Balestrini R."/>
            <person name="Charron P."/>
            <person name="Duensing N."/>
            <person name="Frei Dit Frey N."/>
            <person name="Gianinazzi-Pearson V."/>
            <person name="Gilbert L.B."/>
            <person name="Handa Y."/>
            <person name="Herr J.R."/>
            <person name="Hijri M."/>
            <person name="Koul R."/>
            <person name="Kawaguchi M."/>
            <person name="Krajinski F."/>
            <person name="Lammers P.J."/>
            <person name="Masclaux F.G."/>
            <person name="Murat C."/>
            <person name="Morin E."/>
            <person name="Ndikumana S."/>
            <person name="Pagni M."/>
            <person name="Petitpierre D."/>
            <person name="Requena N."/>
            <person name="Rosikiewicz P."/>
            <person name="Riley R."/>
            <person name="Saito K."/>
            <person name="San Clemente H."/>
            <person name="Shapiro H."/>
            <person name="van Tuinen D."/>
            <person name="Becard G."/>
            <person name="Bonfante P."/>
            <person name="Paszkowski U."/>
            <person name="Shachar-Hill Y.Y."/>
            <person name="Tuskan G.A."/>
            <person name="Young P.W."/>
            <person name="Sanders I.R."/>
            <person name="Henrissat B."/>
            <person name="Rensing S.A."/>
            <person name="Grigoriev I.V."/>
            <person name="Corradi N."/>
            <person name="Roux C."/>
            <person name="Martin F."/>
        </authorList>
    </citation>
    <scope>NUCLEOTIDE SEQUENCE [LARGE SCALE GENOMIC DNA]</scope>
    <source>
        <strain evidence="1 2">DAOM 197198</strain>
    </source>
</reference>
<comment type="caution">
    <text evidence="1">The sequence shown here is derived from an EMBL/GenBank/DDBJ whole genome shotgun (WGS) entry which is preliminary data.</text>
</comment>
<name>A0A2P4PIS4_RHIID</name>
<keyword evidence="2" id="KW-1185">Reference proteome</keyword>
<feature type="non-terminal residue" evidence="1">
    <location>
        <position position="94"/>
    </location>
</feature>
<dbReference type="EMBL" id="AUPC02000217">
    <property type="protein sequence ID" value="POG65292.1"/>
    <property type="molecule type" value="Genomic_DNA"/>
</dbReference>
<sequence length="94" mass="11020">MNKGNEAQVPIESEFNNLNILDKDSNSMNIDHKNCPYCNKSFTKELWSIWCKECDPFMNIEGWSSGNNEIDKLIKDTIYDARNENRNFPEWVPS</sequence>
<reference evidence="1 2" key="2">
    <citation type="journal article" date="2018" name="New Phytol.">
        <title>High intraspecific genome diversity in the model arbuscular mycorrhizal symbiont Rhizophagus irregularis.</title>
        <authorList>
            <person name="Chen E.C.H."/>
            <person name="Morin E."/>
            <person name="Beaudet D."/>
            <person name="Noel J."/>
            <person name="Yildirir G."/>
            <person name="Ndikumana S."/>
            <person name="Charron P."/>
            <person name="St-Onge C."/>
            <person name="Giorgi J."/>
            <person name="Kruger M."/>
            <person name="Marton T."/>
            <person name="Ropars J."/>
            <person name="Grigoriev I.V."/>
            <person name="Hainaut M."/>
            <person name="Henrissat B."/>
            <person name="Roux C."/>
            <person name="Martin F."/>
            <person name="Corradi N."/>
        </authorList>
    </citation>
    <scope>NUCLEOTIDE SEQUENCE [LARGE SCALE GENOMIC DNA]</scope>
    <source>
        <strain evidence="1 2">DAOM 197198</strain>
    </source>
</reference>
<protein>
    <submittedName>
        <fullName evidence="1">Uncharacterized protein</fullName>
    </submittedName>
</protein>
<proteinExistence type="predicted"/>
<dbReference type="VEuPathDB" id="FungiDB:RhiirFUN_016173"/>
<evidence type="ECO:0000313" key="1">
    <source>
        <dbReference type="EMBL" id="POG65292.1"/>
    </source>
</evidence>
<dbReference type="AlphaFoldDB" id="A0A2P4PIS4"/>
<organism evidence="1 2">
    <name type="scientific">Rhizophagus irregularis (strain DAOM 181602 / DAOM 197198 / MUCL 43194)</name>
    <name type="common">Arbuscular mycorrhizal fungus</name>
    <name type="synonym">Glomus intraradices</name>
    <dbReference type="NCBI Taxonomy" id="747089"/>
    <lineage>
        <taxon>Eukaryota</taxon>
        <taxon>Fungi</taxon>
        <taxon>Fungi incertae sedis</taxon>
        <taxon>Mucoromycota</taxon>
        <taxon>Glomeromycotina</taxon>
        <taxon>Glomeromycetes</taxon>
        <taxon>Glomerales</taxon>
        <taxon>Glomeraceae</taxon>
        <taxon>Rhizophagus</taxon>
    </lineage>
</organism>
<dbReference type="Proteomes" id="UP000018888">
    <property type="component" value="Unassembled WGS sequence"/>
</dbReference>
<gene>
    <name evidence="1" type="ORF">GLOIN_2v1880672</name>
</gene>
<evidence type="ECO:0000313" key="2">
    <source>
        <dbReference type="Proteomes" id="UP000018888"/>
    </source>
</evidence>